<organism evidence="4 5">
    <name type="scientific">Aureimonas phyllosphaerae</name>
    <dbReference type="NCBI Taxonomy" id="1166078"/>
    <lineage>
        <taxon>Bacteria</taxon>
        <taxon>Pseudomonadati</taxon>
        <taxon>Pseudomonadota</taxon>
        <taxon>Alphaproteobacteria</taxon>
        <taxon>Hyphomicrobiales</taxon>
        <taxon>Aurantimonadaceae</taxon>
        <taxon>Aureimonas</taxon>
    </lineage>
</organism>
<reference evidence="4 5" key="1">
    <citation type="submission" date="2020-08" db="EMBL/GenBank/DDBJ databases">
        <title>Genomic Encyclopedia of Type Strains, Phase IV (KMG-IV): sequencing the most valuable type-strain genomes for metagenomic binning, comparative biology and taxonomic classification.</title>
        <authorList>
            <person name="Goeker M."/>
        </authorList>
    </citation>
    <scope>NUCLEOTIDE SEQUENCE [LARGE SCALE GENOMIC DNA]</scope>
    <source>
        <strain evidence="4 5">DSM 25024</strain>
    </source>
</reference>
<evidence type="ECO:0000313" key="5">
    <source>
        <dbReference type="Proteomes" id="UP000531216"/>
    </source>
</evidence>
<dbReference type="AlphaFoldDB" id="A0A7W6BWS8"/>
<protein>
    <submittedName>
        <fullName evidence="4">Glycine/D-amino acid oxidase-like deaminating enzyme</fullName>
    </submittedName>
</protein>
<dbReference type="Proteomes" id="UP000531216">
    <property type="component" value="Unassembled WGS sequence"/>
</dbReference>
<dbReference type="GO" id="GO:0008718">
    <property type="term" value="F:D-amino-acid dehydrogenase activity"/>
    <property type="evidence" value="ECO:0007669"/>
    <property type="project" value="TreeGrafter"/>
</dbReference>
<dbReference type="Gene3D" id="3.30.9.10">
    <property type="entry name" value="D-Amino Acid Oxidase, subunit A, domain 2"/>
    <property type="match status" value="1"/>
</dbReference>
<evidence type="ECO:0000256" key="2">
    <source>
        <dbReference type="ARBA" id="ARBA00023002"/>
    </source>
</evidence>
<dbReference type="InterPro" id="IPR036188">
    <property type="entry name" value="FAD/NAD-bd_sf"/>
</dbReference>
<dbReference type="EMBL" id="JACIDO010000001">
    <property type="protein sequence ID" value="MBB3934212.1"/>
    <property type="molecule type" value="Genomic_DNA"/>
</dbReference>
<keyword evidence="5" id="KW-1185">Reference proteome</keyword>
<dbReference type="GO" id="GO:0005737">
    <property type="term" value="C:cytoplasm"/>
    <property type="evidence" value="ECO:0007669"/>
    <property type="project" value="TreeGrafter"/>
</dbReference>
<dbReference type="OrthoDB" id="9787190at2"/>
<gene>
    <name evidence="4" type="ORF">GGR05_000323</name>
</gene>
<proteinExistence type="inferred from homology"/>
<comment type="caution">
    <text evidence="4">The sequence shown here is derived from an EMBL/GenBank/DDBJ whole genome shotgun (WGS) entry which is preliminary data.</text>
</comment>
<name>A0A7W6BWS8_9HYPH</name>
<dbReference type="RefSeq" id="WP_090958798.1">
    <property type="nucleotide sequence ID" value="NZ_FOOA01000001.1"/>
</dbReference>
<dbReference type="InterPro" id="IPR006076">
    <property type="entry name" value="FAD-dep_OxRdtase"/>
</dbReference>
<dbReference type="Pfam" id="PF01266">
    <property type="entry name" value="DAO"/>
    <property type="match status" value="1"/>
</dbReference>
<evidence type="ECO:0000259" key="3">
    <source>
        <dbReference type="Pfam" id="PF01266"/>
    </source>
</evidence>
<evidence type="ECO:0000256" key="1">
    <source>
        <dbReference type="ARBA" id="ARBA00009410"/>
    </source>
</evidence>
<dbReference type="SUPFAM" id="SSF51905">
    <property type="entry name" value="FAD/NAD(P)-binding domain"/>
    <property type="match status" value="1"/>
</dbReference>
<feature type="domain" description="FAD dependent oxidoreductase" evidence="3">
    <location>
        <begin position="19"/>
        <end position="403"/>
    </location>
</feature>
<dbReference type="GO" id="GO:0055130">
    <property type="term" value="P:D-alanine catabolic process"/>
    <property type="evidence" value="ECO:0007669"/>
    <property type="project" value="TreeGrafter"/>
</dbReference>
<dbReference type="Gene3D" id="3.50.50.60">
    <property type="entry name" value="FAD/NAD(P)-binding domain"/>
    <property type="match status" value="1"/>
</dbReference>
<keyword evidence="2" id="KW-0560">Oxidoreductase</keyword>
<comment type="similarity">
    <text evidence="1">Belongs to the DadA oxidoreductase family.</text>
</comment>
<accession>A0A7W6BWS8</accession>
<dbReference type="GO" id="GO:0005886">
    <property type="term" value="C:plasma membrane"/>
    <property type="evidence" value="ECO:0007669"/>
    <property type="project" value="TreeGrafter"/>
</dbReference>
<sequence length="434" mass="46296">MGPHLDLVASDTRVPTKVDFVVIGGGIIGAAAALHLVEAGHSVVLCEKGQVAGEQSSRNWGWCRQAGRDEREVPLIVESLRLWRGMAETVGADVGFRQHGTLFVAETAEEEASFEAWARMARPQGVDAEILTGARLREVTRDAPLRQRLGLFVASDGRAEPQLAVPAIVRAARAKGLTVLAPCAVNGVERSAGRVDAVLTEHGRIACSGVLVAAGAWSSAFGRSLGLRLPQLKVLGSVFRTSAVEGGPEASIWIDKIGVRKRLDGGYTIADSSTYDAPLTPDSLRFLREFAPMLRQQGRGIRPHIALQSFRETLAPRSYTGARMLDPRPRAGDGEALLRKAAGFFPALGGARILQRWAGYIDVTPDAIPYIDRIETDPDVVVATGFSGHGFGIGPGAGRLAAEVLTGRPTMVGTEDYAIPRFSDLSRIKLGTAV</sequence>
<dbReference type="PANTHER" id="PTHR13847:SF280">
    <property type="entry name" value="D-AMINO ACID DEHYDROGENASE"/>
    <property type="match status" value="1"/>
</dbReference>
<evidence type="ECO:0000313" key="4">
    <source>
        <dbReference type="EMBL" id="MBB3934212.1"/>
    </source>
</evidence>
<dbReference type="PANTHER" id="PTHR13847">
    <property type="entry name" value="SARCOSINE DEHYDROGENASE-RELATED"/>
    <property type="match status" value="1"/>
</dbReference>